<keyword evidence="2" id="KW-1185">Reference proteome</keyword>
<evidence type="ECO:0000313" key="2">
    <source>
        <dbReference type="Proteomes" id="UP001556367"/>
    </source>
</evidence>
<organism evidence="1 2">
    <name type="scientific">Hohenbuehelia grisea</name>
    <dbReference type="NCBI Taxonomy" id="104357"/>
    <lineage>
        <taxon>Eukaryota</taxon>
        <taxon>Fungi</taxon>
        <taxon>Dikarya</taxon>
        <taxon>Basidiomycota</taxon>
        <taxon>Agaricomycotina</taxon>
        <taxon>Agaricomycetes</taxon>
        <taxon>Agaricomycetidae</taxon>
        <taxon>Agaricales</taxon>
        <taxon>Pleurotineae</taxon>
        <taxon>Pleurotaceae</taxon>
        <taxon>Hohenbuehelia</taxon>
    </lineage>
</organism>
<sequence>MPNVTILPTPIDDLESFALVLIYNALLWTPKTEKTRREVAWWTLLNKGELCDASLVKQTIFDHFSTIEKQEMFEISGIVTTFGPLIGAWARKITEFADQQERYFYEGRSSDDLYQLSVEAYKALVRIGLEEVANLPDVLIQDVYPESPDARSK</sequence>
<name>A0ABR3J385_9AGAR</name>
<gene>
    <name evidence="1" type="ORF">HGRIS_010104</name>
</gene>
<reference evidence="2" key="1">
    <citation type="submission" date="2024-06" db="EMBL/GenBank/DDBJ databases">
        <title>Multi-omics analyses provide insights into the biosynthesis of the anticancer antibiotic pleurotin in Hohenbuehelia grisea.</title>
        <authorList>
            <person name="Weaver J.A."/>
            <person name="Alberti F."/>
        </authorList>
    </citation>
    <scope>NUCLEOTIDE SEQUENCE [LARGE SCALE GENOMIC DNA]</scope>
    <source>
        <strain evidence="2">T-177</strain>
    </source>
</reference>
<dbReference type="Proteomes" id="UP001556367">
    <property type="component" value="Unassembled WGS sequence"/>
</dbReference>
<accession>A0ABR3J385</accession>
<evidence type="ECO:0000313" key="1">
    <source>
        <dbReference type="EMBL" id="KAL0950104.1"/>
    </source>
</evidence>
<comment type="caution">
    <text evidence="1">The sequence shown here is derived from an EMBL/GenBank/DDBJ whole genome shotgun (WGS) entry which is preliminary data.</text>
</comment>
<dbReference type="EMBL" id="JASNQZ010000012">
    <property type="protein sequence ID" value="KAL0950104.1"/>
    <property type="molecule type" value="Genomic_DNA"/>
</dbReference>
<proteinExistence type="predicted"/>
<protein>
    <submittedName>
        <fullName evidence="1">Uncharacterized protein</fullName>
    </submittedName>
</protein>